<feature type="transmembrane region" description="Helical" evidence="6">
    <location>
        <begin position="21"/>
        <end position="39"/>
    </location>
</feature>
<keyword evidence="4 6" id="KW-1133">Transmembrane helix</keyword>
<keyword evidence="5 6" id="KW-0472">Membrane</keyword>
<comment type="caution">
    <text evidence="7">The sequence shown here is derived from an EMBL/GenBank/DDBJ whole genome shotgun (WGS) entry which is preliminary data.</text>
</comment>
<evidence type="ECO:0000313" key="7">
    <source>
        <dbReference type="EMBL" id="MCX2564686.1"/>
    </source>
</evidence>
<protein>
    <submittedName>
        <fullName evidence="7">Lipopolysaccharide biosynthesis protein</fullName>
    </submittedName>
</protein>
<dbReference type="RefSeq" id="WP_173560425.1">
    <property type="nucleotide sequence ID" value="NZ_JAPIUZ010000009.1"/>
</dbReference>
<name>A0ABT3QHD1_9PROT</name>
<keyword evidence="3 6" id="KW-0812">Transmembrane</keyword>
<feature type="transmembrane region" description="Helical" evidence="6">
    <location>
        <begin position="380"/>
        <end position="401"/>
    </location>
</feature>
<feature type="transmembrane region" description="Helical" evidence="6">
    <location>
        <begin position="314"/>
        <end position="337"/>
    </location>
</feature>
<proteinExistence type="predicted"/>
<accession>A0ABT3QHD1</accession>
<evidence type="ECO:0000313" key="8">
    <source>
        <dbReference type="Proteomes" id="UP001301152"/>
    </source>
</evidence>
<dbReference type="PANTHER" id="PTHR30250:SF31">
    <property type="entry name" value="INNER MEMBRANE PROTEIN YGHQ"/>
    <property type="match status" value="1"/>
</dbReference>
<evidence type="ECO:0000256" key="4">
    <source>
        <dbReference type="ARBA" id="ARBA00022989"/>
    </source>
</evidence>
<dbReference type="PANTHER" id="PTHR30250">
    <property type="entry name" value="PST FAMILY PREDICTED COLANIC ACID TRANSPORTER"/>
    <property type="match status" value="1"/>
</dbReference>
<feature type="transmembrane region" description="Helical" evidence="6">
    <location>
        <begin position="349"/>
        <end position="368"/>
    </location>
</feature>
<dbReference type="Proteomes" id="UP001301152">
    <property type="component" value="Unassembled WGS sequence"/>
</dbReference>
<sequence length="441" mass="49810">MKEEKGKTAFSRIMSNTTVIVIGKVLNAICSFIFIPWTVQTIGLNGFGQLLLITSYLILISDITHLHSWQPLVHYGTLSLKEKKYKKFNQILTFCMRADALSGLTGMIVGLIGISLFSHLMKWPDSIQKLAEFCNLTIMIMNRGWPVGVLRLLNRFKIATTIELIGTLTRTAGTFIGYKLQFSLYYFVWLWCFTQFILFIIYNFIAFFLVHQSVKQPFPWKELFFPTIKIPGIWKLTVGTSINEILQAFFKQISTLLIGAWMGASDAAIFRVASQITNAMAKPASMLIPALYPEFIRFRDNKDQEGLRHTLSRIYITIAVFSVLVLTVSLGLGSYILDYMLHHRYPQGGLLISILAISSLIDIAVVPLEPLLTVMDKVYSVLWGKATAILIYMPVLFGLTYRFGVWGAAEASVLSSAIMFIWCSVSSVRVMACFGLFFPKK</sequence>
<evidence type="ECO:0000256" key="5">
    <source>
        <dbReference type="ARBA" id="ARBA00023136"/>
    </source>
</evidence>
<feature type="transmembrane region" description="Helical" evidence="6">
    <location>
        <begin position="184"/>
        <end position="210"/>
    </location>
</feature>
<evidence type="ECO:0000256" key="2">
    <source>
        <dbReference type="ARBA" id="ARBA00022475"/>
    </source>
</evidence>
<feature type="transmembrane region" description="Helical" evidence="6">
    <location>
        <begin position="413"/>
        <end position="438"/>
    </location>
</feature>
<comment type="subcellular location">
    <subcellularLocation>
        <location evidence="1">Cell membrane</location>
        <topology evidence="1">Multi-pass membrane protein</topology>
    </subcellularLocation>
</comment>
<dbReference type="EMBL" id="JAPIUZ010000009">
    <property type="protein sequence ID" value="MCX2564686.1"/>
    <property type="molecule type" value="Genomic_DNA"/>
</dbReference>
<dbReference type="InterPro" id="IPR050833">
    <property type="entry name" value="Poly_Biosynth_Transport"/>
</dbReference>
<organism evidence="7 8">
    <name type="scientific">Acetobacter thailandicus</name>
    <dbReference type="NCBI Taxonomy" id="1502842"/>
    <lineage>
        <taxon>Bacteria</taxon>
        <taxon>Pseudomonadati</taxon>
        <taxon>Pseudomonadota</taxon>
        <taxon>Alphaproteobacteria</taxon>
        <taxon>Acetobacterales</taxon>
        <taxon>Acetobacteraceae</taxon>
        <taxon>Acetobacter</taxon>
    </lineage>
</organism>
<evidence type="ECO:0000256" key="3">
    <source>
        <dbReference type="ARBA" id="ARBA00022692"/>
    </source>
</evidence>
<keyword evidence="2" id="KW-1003">Cell membrane</keyword>
<reference evidence="7 8" key="1">
    <citation type="submission" date="2022-11" db="EMBL/GenBank/DDBJ databases">
        <title>Genome sequencing of Acetobacter type strain.</title>
        <authorList>
            <person name="Heo J."/>
            <person name="Lee D."/>
            <person name="Han B.-H."/>
            <person name="Hong S.-B."/>
            <person name="Kwon S.-W."/>
        </authorList>
    </citation>
    <scope>NUCLEOTIDE SEQUENCE [LARGE SCALE GENOMIC DNA]</scope>
    <source>
        <strain evidence="7 8">KACC 21253</strain>
    </source>
</reference>
<evidence type="ECO:0000256" key="1">
    <source>
        <dbReference type="ARBA" id="ARBA00004651"/>
    </source>
</evidence>
<evidence type="ECO:0000256" key="6">
    <source>
        <dbReference type="SAM" id="Phobius"/>
    </source>
</evidence>
<keyword evidence="8" id="KW-1185">Reference proteome</keyword>
<gene>
    <name evidence="7" type="ORF">OQ497_12075</name>
</gene>
<feature type="transmembrane region" description="Helical" evidence="6">
    <location>
        <begin position="94"/>
        <end position="117"/>
    </location>
</feature>